<reference evidence="12" key="3">
    <citation type="submission" date="2025-09" db="UniProtKB">
        <authorList>
            <consortium name="Ensembl"/>
        </authorList>
    </citation>
    <scope>IDENTIFICATION</scope>
</reference>
<dbReference type="GeneTree" id="ENSGT00940000154311"/>
<dbReference type="Ensembl" id="ENSFALT00000014194.2">
    <property type="protein sequence ID" value="ENSFALP00000014136.1"/>
    <property type="gene ID" value="ENSFALG00000013545.2"/>
</dbReference>
<feature type="domain" description="Macro" evidence="11">
    <location>
        <begin position="1142"/>
        <end position="1313"/>
    </location>
</feature>
<dbReference type="CDD" id="cd12547">
    <property type="entry name" value="RRM1_2_PAR10"/>
    <property type="match status" value="1"/>
</dbReference>
<dbReference type="GO" id="GO:0010629">
    <property type="term" value="P:negative regulation of gene expression"/>
    <property type="evidence" value="ECO:0007669"/>
    <property type="project" value="TreeGrafter"/>
</dbReference>
<dbReference type="PROSITE" id="PS51059">
    <property type="entry name" value="PARP_CATALYTIC"/>
    <property type="match status" value="1"/>
</dbReference>
<dbReference type="OMA" id="HEMAKCN"/>
<dbReference type="GO" id="GO:0070212">
    <property type="term" value="P:protein poly-ADP-ribosylation"/>
    <property type="evidence" value="ECO:0007669"/>
    <property type="project" value="TreeGrafter"/>
</dbReference>
<reference evidence="12 13" key="1">
    <citation type="journal article" date="2012" name="Nature">
        <title>The genomic landscape of species divergence in Ficedula flycatchers.</title>
        <authorList>
            <person name="Ellegren H."/>
            <person name="Smeds L."/>
            <person name="Burri R."/>
            <person name="Olason P.I."/>
            <person name="Backstrom N."/>
            <person name="Kawakami T."/>
            <person name="Kunstner A."/>
            <person name="Makinen H."/>
            <person name="Nadachowska-Brzyska K."/>
            <person name="Qvarnstrom A."/>
            <person name="Uebbing S."/>
            <person name="Wolf J.B."/>
        </authorList>
    </citation>
    <scope>NUCLEOTIDE SEQUENCE [LARGE SCALE GENOMIC DNA]</scope>
</reference>
<evidence type="ECO:0000259" key="9">
    <source>
        <dbReference type="PROSITE" id="PS50918"/>
    </source>
</evidence>
<evidence type="ECO:0000259" key="11">
    <source>
        <dbReference type="PROSITE" id="PS51154"/>
    </source>
</evidence>
<dbReference type="Pfam" id="PF00644">
    <property type="entry name" value="PARP"/>
    <property type="match status" value="1"/>
</dbReference>
<dbReference type="InterPro" id="IPR057049">
    <property type="entry name" value="PARP14_KH_8"/>
</dbReference>
<comment type="similarity">
    <text evidence="6">Belongs to the ARTD/PARP family.</text>
</comment>
<keyword evidence="8" id="KW-0175">Coiled coil</keyword>
<dbReference type="CDD" id="cd01439">
    <property type="entry name" value="TCCD_inducible_PARP_like"/>
    <property type="match status" value="1"/>
</dbReference>
<dbReference type="FunFam" id="3.90.228.10:FF:000008">
    <property type="entry name" value="Poly [ADP-ribose] polymerase"/>
    <property type="match status" value="1"/>
</dbReference>
<dbReference type="GO" id="GO:0005634">
    <property type="term" value="C:nucleus"/>
    <property type="evidence" value="ECO:0007669"/>
    <property type="project" value="UniProtKB-SubCell"/>
</dbReference>
<evidence type="ECO:0000256" key="5">
    <source>
        <dbReference type="ARBA" id="ARBA00023242"/>
    </source>
</evidence>
<dbReference type="GeneID" id="101810182"/>
<keyword evidence="13" id="KW-1185">Reference proteome</keyword>
<feature type="domain" description="Macro" evidence="11">
    <location>
        <begin position="929"/>
        <end position="1115"/>
    </location>
</feature>
<dbReference type="Pfam" id="PF23245">
    <property type="entry name" value="RRM_PARP14_2"/>
    <property type="match status" value="1"/>
</dbReference>
<dbReference type="GO" id="GO:0003950">
    <property type="term" value="F:NAD+ poly-ADP-ribosyltransferase activity"/>
    <property type="evidence" value="ECO:0007669"/>
    <property type="project" value="UniProtKB-UniRule"/>
</dbReference>
<dbReference type="InterPro" id="IPR057044">
    <property type="entry name" value="PARP14_KH_1"/>
</dbReference>
<dbReference type="Pfam" id="PF23253">
    <property type="entry name" value="KH_PARP14_6"/>
    <property type="match status" value="1"/>
</dbReference>
<dbReference type="Pfam" id="PF23254">
    <property type="entry name" value="KH_PARP14_8"/>
    <property type="match status" value="1"/>
</dbReference>
<protein>
    <recommendedName>
        <fullName evidence="7">Poly [ADP-ribose] polymerase</fullName>
        <shortName evidence="7">PARP</shortName>
        <ecNumber evidence="7">2.4.2.-</ecNumber>
    </recommendedName>
</protein>
<dbReference type="SMART" id="SM00506">
    <property type="entry name" value="A1pp"/>
    <property type="match status" value="3"/>
</dbReference>
<dbReference type="Pfam" id="PF23251">
    <property type="entry name" value="KH_PARP14_4"/>
    <property type="match status" value="1"/>
</dbReference>
<feature type="domain" description="WWE" evidence="9">
    <location>
        <begin position="1447"/>
        <end position="1523"/>
    </location>
</feature>
<dbReference type="InterPro" id="IPR012317">
    <property type="entry name" value="Poly(ADP-ribose)pol_cat_dom"/>
</dbReference>
<dbReference type="InterPro" id="IPR057046">
    <property type="entry name" value="PARP14_KH_4"/>
</dbReference>
<evidence type="ECO:0000256" key="3">
    <source>
        <dbReference type="ARBA" id="ARBA00022679"/>
    </source>
</evidence>
<sequence>MYFENKRRSGGGDIESYVKKDEQVIITFQDEQDAQEVLQRKHHLKNIDLVVRPWQVQTSQELCQVENTEGSLLPTAVVLENVKETIKDGMLILLVENVSGLSEDDGDFSVEMIPELCAAVVTFTGNTDAKEFAKKLNQNPRARKQNITARCLEQTKSVRVENIPPNTPSHYITVYFENEKYGGAQTVDVQLLPDEDAALITFGNPKDVTNILAKKHSLNKTPIFVYPYYTSLETALYGKEGPQIKKPDPITLPLDPYIWNYLQGNSSLVEAIGHEMAKCNCVPTWPDPLCADPKVTLHPSAIFSQRKRSVSQLAKTWKEKVSAAFSHSISKYEAIQCQVSTEVWEAIGNSFPHDKVLMIPRISEDLHVLVGEKEVVKKVEQELKLLIQKATREIEREKQRTELKVEMVNPGEYVILQIIGLEEKFHAEFPDLQITYDYMQKCIKLSGVSEEVYKVKGEILEHVHKMAKKTINVHPYILQFLEHIDNETLSQSLFVSKQISAFYELGAGEVILKASDPEDLLKAEKEMKKELAHKSIALDDESVLQKEEWQMLARTTCSNGAVAVTQAETQVVIAGLSEAVAKAFEELSNFIDENTQVQRVIEGKPMALIKFFKKEKVNAWAPLQEKGVKVDFGTQKICDVISLSGPKTKVLEGVILVEQILSGLHFKRVVIDLPGAKAYIKEQAHFLDSHIKQVFKCLVLLEEEPEKQLEEQKVHGNRGKICMQVTVGKTVVALYEADLCTHPVDVVVNASNEDLRHIGGLADALSGAAGPALQQECDELVRKHGNLQPGCAVITGAGNLPCKNVIHAVGPRWNEKESQKCTWLLKKTVKKCLQLAEAHNHCSIALPAISGGIFGFPLDVCTYSIVSSVKETLEEFKGSSRLKEVHLVGFSKDNIQAFRKAFRKVFPGSLPSCRPSHHVPQPSRKKHCKNFPVITTQEGLDIVLRTGNIEGATTSVVVVSVGKDLQLDKGPLGKALLSKAGPMLQTGLQKEGGGRTVEEGSVLKTKGYNLSCSVVLHAVVPGWSQENRPAKVLGDIITKCLEIAEELSLKSITFPAIGTGNLGFPRSVVAKLLFDKVFEFSSDNRVNSLEEVHFLLHTKDTANIQEFSDELENRSVAVKGQKPSSNDTSQSLAFSAISSTSAHNVLEVTIGSLVFRVAEGDITKEEGDAIVNITNLTFNLKRGVSSAILNGAGKAVEDECGVLAQQTSNKYIITQAGNLPCKNIIHVVAQEDIRSLVSQVLQECELQQYTSIAFPAIGTGEARRNPAEVADNMIDAVTDFAKRNPATSVKTVKVVIFQPHLVGVFQASMQKRENSTATRIKSFVSKAFQMGKSLWSSEKHPPKEKIERVLEKKIELAVVQICGEDKKEVEGAEKWLKNAILKEQSKTEIVHESISHFGEEEKEELDDLQKKFGIALDLKSTSIEISGITKDVCQASVDVHKMILRVKTAKETEAKHLQNSIEWQYFEKDSYVPFNSLTNMDLENAYQGGQKTVEVTIDERIYTVDMARKTAVDADGGQIPITRVDKSEDQKSIVLPATWDPVENERVKIVELKPDSREYKDVQEKFLQTCQSFKIEKIERVQNRYLWKNYQIKKCEMDKRNGNRNNERFLFHGTSQESLPLINDRGFNRSYAGMHAANFGNGTYFAVNASYSAQDLYSKPDVNGKKYMYLAQVLVGEYSQGKKGSITPAQKTAGNSVDLFDSSTDNVNQPSMFIIFNDIQAYPAYLITFTR</sequence>
<evidence type="ECO:0000256" key="2">
    <source>
        <dbReference type="ARBA" id="ARBA00022676"/>
    </source>
</evidence>
<evidence type="ECO:0000256" key="4">
    <source>
        <dbReference type="ARBA" id="ARBA00023027"/>
    </source>
</evidence>
<proteinExistence type="inferred from homology"/>
<dbReference type="PROSITE" id="PS50918">
    <property type="entry name" value="WWE"/>
    <property type="match status" value="1"/>
</dbReference>
<dbReference type="InterPro" id="IPR054596">
    <property type="entry name" value="PARP14_WWE"/>
</dbReference>
<dbReference type="InterPro" id="IPR052056">
    <property type="entry name" value="Mono-ARTD/PARP"/>
</dbReference>
<evidence type="ECO:0000259" key="10">
    <source>
        <dbReference type="PROSITE" id="PS51059"/>
    </source>
</evidence>
<dbReference type="CDD" id="cd02907">
    <property type="entry name" value="Macro_Af1521_BAL-like"/>
    <property type="match status" value="1"/>
</dbReference>
<evidence type="ECO:0000313" key="12">
    <source>
        <dbReference type="Ensembl" id="ENSFALP00000014136.1"/>
    </source>
</evidence>
<keyword evidence="3 7" id="KW-0808">Transferase</keyword>
<dbReference type="GO" id="GO:0005737">
    <property type="term" value="C:cytoplasm"/>
    <property type="evidence" value="ECO:0007669"/>
    <property type="project" value="TreeGrafter"/>
</dbReference>
<dbReference type="InterPro" id="IPR057045">
    <property type="entry name" value="PARP14_KH_3"/>
</dbReference>
<keyword evidence="5" id="KW-0539">Nucleus</keyword>
<dbReference type="InterPro" id="IPR012677">
    <property type="entry name" value="Nucleotide-bd_a/b_plait_sf"/>
</dbReference>
<dbReference type="SUPFAM" id="SSF117839">
    <property type="entry name" value="WWE domain"/>
    <property type="match status" value="1"/>
</dbReference>
<dbReference type="OrthoDB" id="6133115at2759"/>
<comment type="subcellular location">
    <subcellularLocation>
        <location evidence="1">Nucleus</location>
    </subcellularLocation>
</comment>
<dbReference type="EC" id="2.4.2.-" evidence="7"/>
<dbReference type="InterPro" id="IPR043472">
    <property type="entry name" value="Macro_dom-like"/>
</dbReference>
<dbReference type="InterPro" id="IPR037197">
    <property type="entry name" value="WWE_dom_sf"/>
</dbReference>
<dbReference type="Gene3D" id="3.40.220.10">
    <property type="entry name" value="Leucine Aminopeptidase, subunit E, domain 1"/>
    <property type="match status" value="3"/>
</dbReference>
<dbReference type="Pfam" id="PF23248">
    <property type="entry name" value="KH_PARP14_2"/>
    <property type="match status" value="1"/>
</dbReference>
<dbReference type="HOGENOM" id="CLU_003288_1_0_1"/>
<evidence type="ECO:0000313" key="13">
    <source>
        <dbReference type="Proteomes" id="UP000016665"/>
    </source>
</evidence>
<dbReference type="STRING" id="59894.ENSFALP00000014136"/>
<dbReference type="PROSITE" id="PS51154">
    <property type="entry name" value="MACRO"/>
    <property type="match status" value="3"/>
</dbReference>
<dbReference type="InterPro" id="IPR057050">
    <property type="entry name" value="RRM_PARP14_2"/>
</dbReference>
<keyword evidence="2 7" id="KW-0328">Glycosyltransferase</keyword>
<dbReference type="Pfam" id="PF22005">
    <property type="entry name" value="WWE_1"/>
    <property type="match status" value="1"/>
</dbReference>
<dbReference type="KEGG" id="fab:101810182"/>
<dbReference type="GO" id="GO:0003714">
    <property type="term" value="F:transcription corepressor activity"/>
    <property type="evidence" value="ECO:0007669"/>
    <property type="project" value="TreeGrafter"/>
</dbReference>
<dbReference type="InterPro" id="IPR057048">
    <property type="entry name" value="PARP14_KH_6"/>
</dbReference>
<dbReference type="Pfam" id="PF23249">
    <property type="entry name" value="KH_PARP14_3"/>
    <property type="match status" value="1"/>
</dbReference>
<gene>
    <name evidence="12" type="primary">LOC101810182</name>
</gene>
<evidence type="ECO:0000256" key="1">
    <source>
        <dbReference type="ARBA" id="ARBA00004123"/>
    </source>
</evidence>
<dbReference type="InterPro" id="IPR057047">
    <property type="entry name" value="PARP14_KH_5"/>
</dbReference>
<dbReference type="InterPro" id="IPR057043">
    <property type="entry name" value="PARP14_KH_2"/>
</dbReference>
<dbReference type="PANTHER" id="PTHR14453:SF89">
    <property type="entry name" value="PROTEIN MONO-ADP-RIBOSYLTRANSFERASE PARP14"/>
    <property type="match status" value="1"/>
</dbReference>
<accession>U3KGI2</accession>
<dbReference type="CDD" id="cd02903">
    <property type="entry name" value="Macro_BAL-like"/>
    <property type="match status" value="1"/>
</dbReference>
<feature type="domain" description="PARP catalytic" evidence="10">
    <location>
        <begin position="1535"/>
        <end position="1731"/>
    </location>
</feature>
<dbReference type="SUPFAM" id="SSF56399">
    <property type="entry name" value="ADP-ribosylation"/>
    <property type="match status" value="1"/>
</dbReference>
<name>U3KGI2_FICAL</name>
<feature type="domain" description="Macro" evidence="11">
    <location>
        <begin position="719"/>
        <end position="906"/>
    </location>
</feature>
<dbReference type="Gene3D" id="3.30.720.50">
    <property type="match status" value="1"/>
</dbReference>
<dbReference type="eggNOG" id="KOG2633">
    <property type="taxonomic scope" value="Eukaryota"/>
</dbReference>
<dbReference type="Pfam" id="PF23085">
    <property type="entry name" value="RRM_PARP14_3"/>
    <property type="match status" value="2"/>
</dbReference>
<dbReference type="Pfam" id="PF01661">
    <property type="entry name" value="Macro"/>
    <property type="match status" value="3"/>
</dbReference>
<dbReference type="SUPFAM" id="SSF52949">
    <property type="entry name" value="Macro domain-like"/>
    <property type="match status" value="3"/>
</dbReference>
<dbReference type="InterPro" id="IPR004170">
    <property type="entry name" value="WWE_dom"/>
</dbReference>
<evidence type="ECO:0000256" key="6">
    <source>
        <dbReference type="ARBA" id="ARBA00024347"/>
    </source>
</evidence>
<feature type="coiled-coil region" evidence="8">
    <location>
        <begin position="369"/>
        <end position="400"/>
    </location>
</feature>
<evidence type="ECO:0000256" key="8">
    <source>
        <dbReference type="SAM" id="Coils"/>
    </source>
</evidence>
<dbReference type="Gene3D" id="3.30.70.330">
    <property type="match status" value="2"/>
</dbReference>
<organism evidence="12 13">
    <name type="scientific">Ficedula albicollis</name>
    <name type="common">Collared flycatcher</name>
    <name type="synonym">Muscicapa albicollis</name>
    <dbReference type="NCBI Taxonomy" id="59894"/>
    <lineage>
        <taxon>Eukaryota</taxon>
        <taxon>Metazoa</taxon>
        <taxon>Chordata</taxon>
        <taxon>Craniata</taxon>
        <taxon>Vertebrata</taxon>
        <taxon>Euteleostomi</taxon>
        <taxon>Archelosauria</taxon>
        <taxon>Archosauria</taxon>
        <taxon>Dinosauria</taxon>
        <taxon>Saurischia</taxon>
        <taxon>Theropoda</taxon>
        <taxon>Coelurosauria</taxon>
        <taxon>Aves</taxon>
        <taxon>Neognathae</taxon>
        <taxon>Neoaves</taxon>
        <taxon>Telluraves</taxon>
        <taxon>Australaves</taxon>
        <taxon>Passeriformes</taxon>
        <taxon>Muscicapidae</taxon>
        <taxon>Ficedula</taxon>
    </lineage>
</organism>
<dbReference type="PANTHER" id="PTHR14453">
    <property type="entry name" value="PARP/ZINC FINGER CCCH TYPE DOMAIN CONTAINING PROTEIN"/>
    <property type="match status" value="1"/>
</dbReference>
<dbReference type="Gene3D" id="3.90.228.10">
    <property type="match status" value="1"/>
</dbReference>
<keyword evidence="4 7" id="KW-0520">NAD</keyword>
<dbReference type="InterPro" id="IPR002589">
    <property type="entry name" value="Macro_dom"/>
</dbReference>
<dbReference type="GO" id="GO:1990404">
    <property type="term" value="F:NAD+-protein mono-ADP-ribosyltransferase activity"/>
    <property type="evidence" value="ECO:0007669"/>
    <property type="project" value="TreeGrafter"/>
</dbReference>
<reference evidence="12" key="2">
    <citation type="submission" date="2025-08" db="UniProtKB">
        <authorList>
            <consortium name="Ensembl"/>
        </authorList>
    </citation>
    <scope>IDENTIFICATION</scope>
</reference>
<dbReference type="Pfam" id="PF23084">
    <property type="entry name" value="KH_PARP14_1"/>
    <property type="match status" value="1"/>
</dbReference>
<dbReference type="RefSeq" id="XP_005049681.1">
    <property type="nucleotide sequence ID" value="XM_005049624.2"/>
</dbReference>
<evidence type="ECO:0000256" key="7">
    <source>
        <dbReference type="RuleBase" id="RU362114"/>
    </source>
</evidence>
<dbReference type="Proteomes" id="UP000016665">
    <property type="component" value="Chromosome 7"/>
</dbReference>
<dbReference type="Pfam" id="PF23252">
    <property type="entry name" value="KH_PARP14_5"/>
    <property type="match status" value="1"/>
</dbReference>
<dbReference type="InterPro" id="IPR034464">
    <property type="entry name" value="PAR10_RRM1_2"/>
</dbReference>